<accession>A0A6J6DFD5</accession>
<evidence type="ECO:0000313" key="5">
    <source>
        <dbReference type="EMBL" id="CAB4561795.1"/>
    </source>
</evidence>
<dbReference type="SMART" id="SM01001">
    <property type="entry name" value="AIRC"/>
    <property type="match status" value="1"/>
</dbReference>
<reference evidence="5" key="1">
    <citation type="submission" date="2020-05" db="EMBL/GenBank/DDBJ databases">
        <authorList>
            <person name="Chiriac C."/>
            <person name="Salcher M."/>
            <person name="Ghai R."/>
            <person name="Kavagutti S V."/>
        </authorList>
    </citation>
    <scope>NUCLEOTIDE SEQUENCE</scope>
</reference>
<dbReference type="PANTHER" id="PTHR23046">
    <property type="entry name" value="PHOSPHORIBOSYLAMINOIMIDAZOLE CARBOXYLASE CATALYTIC SUBUNIT"/>
    <property type="match status" value="1"/>
</dbReference>
<evidence type="ECO:0000256" key="1">
    <source>
        <dbReference type="ARBA" id="ARBA00022755"/>
    </source>
</evidence>
<dbReference type="InterPro" id="IPR000031">
    <property type="entry name" value="PurE_dom"/>
</dbReference>
<dbReference type="NCBIfam" id="TIGR01162">
    <property type="entry name" value="purE"/>
    <property type="match status" value="1"/>
</dbReference>
<dbReference type="HAMAP" id="MF_01929">
    <property type="entry name" value="PurE_classI"/>
    <property type="match status" value="1"/>
</dbReference>
<evidence type="ECO:0000256" key="2">
    <source>
        <dbReference type="ARBA" id="ARBA00023235"/>
    </source>
</evidence>
<dbReference type="AlphaFoldDB" id="A0A6J6DFD5"/>
<dbReference type="InterPro" id="IPR033747">
    <property type="entry name" value="PurE_ClassI"/>
</dbReference>
<dbReference type="PIRSF" id="PIRSF001338">
    <property type="entry name" value="AIR_carboxylase"/>
    <property type="match status" value="1"/>
</dbReference>
<evidence type="ECO:0000256" key="3">
    <source>
        <dbReference type="ARBA" id="ARBA00025704"/>
    </source>
</evidence>
<sequence length="161" mass="16766">MLVAVVMGSDSDWSVMKAAADTLTEFGIPHEVEVVSAHRTPRKLVEFGSTARSRGLKVIIAGAGGAAHLPGMLASVTPLPVIGVPVALKNLDGMDSLLSIVQMPAGVPVAAVSIGGARNAALIAIKMLATSDDALMDKLEEFAKDLERQVDVKNRALKSQL</sequence>
<dbReference type="GO" id="GO:0006189">
    <property type="term" value="P:'de novo' IMP biosynthetic process"/>
    <property type="evidence" value="ECO:0007669"/>
    <property type="project" value="InterPro"/>
</dbReference>
<dbReference type="EMBL" id="CAEZTD010000051">
    <property type="protein sequence ID" value="CAB4561795.1"/>
    <property type="molecule type" value="Genomic_DNA"/>
</dbReference>
<dbReference type="PANTHER" id="PTHR23046:SF2">
    <property type="entry name" value="PHOSPHORIBOSYLAMINOIMIDAZOLE CARBOXYLASE"/>
    <property type="match status" value="1"/>
</dbReference>
<dbReference type="GO" id="GO:0016853">
    <property type="term" value="F:isomerase activity"/>
    <property type="evidence" value="ECO:0007669"/>
    <property type="project" value="UniProtKB-KW"/>
</dbReference>
<dbReference type="Gene3D" id="3.40.50.1970">
    <property type="match status" value="1"/>
</dbReference>
<keyword evidence="2" id="KW-0413">Isomerase</keyword>
<proteinExistence type="inferred from homology"/>
<comment type="pathway">
    <text evidence="3">Purine metabolism.</text>
</comment>
<evidence type="ECO:0000259" key="4">
    <source>
        <dbReference type="SMART" id="SM01001"/>
    </source>
</evidence>
<name>A0A6J6DFD5_9ZZZZ</name>
<protein>
    <submittedName>
        <fullName evidence="5">Unannotated protein</fullName>
    </submittedName>
</protein>
<dbReference type="InterPro" id="IPR024694">
    <property type="entry name" value="PurE_prokaryotes"/>
</dbReference>
<organism evidence="5">
    <name type="scientific">freshwater metagenome</name>
    <dbReference type="NCBI Taxonomy" id="449393"/>
    <lineage>
        <taxon>unclassified sequences</taxon>
        <taxon>metagenomes</taxon>
        <taxon>ecological metagenomes</taxon>
    </lineage>
</organism>
<keyword evidence="1" id="KW-0658">Purine biosynthesis</keyword>
<gene>
    <name evidence="5" type="ORF">UFOPK1591_00780</name>
</gene>
<dbReference type="Pfam" id="PF00731">
    <property type="entry name" value="AIRC"/>
    <property type="match status" value="1"/>
</dbReference>
<dbReference type="SUPFAM" id="SSF52255">
    <property type="entry name" value="N5-CAIR mutase (phosphoribosylaminoimidazole carboxylase, PurE)"/>
    <property type="match status" value="1"/>
</dbReference>
<feature type="domain" description="PurE" evidence="4">
    <location>
        <begin position="1"/>
        <end position="150"/>
    </location>
</feature>